<keyword evidence="2" id="KW-1185">Reference proteome</keyword>
<sequence length="114" mass="13009">MVVKADDTLTIAVNRAVRELTMTNVPEVLRNFPDGSTFLQVQEPCLHIVLFRMIFSRSLEMAYTDNPRSRRGAAIPLLYAVTKYKREEDYVTIFNNLKAAIEEAIEGLSLTETR</sequence>
<evidence type="ECO:0000313" key="2">
    <source>
        <dbReference type="Proteomes" id="UP001176961"/>
    </source>
</evidence>
<proteinExistence type="predicted"/>
<protein>
    <submittedName>
        <fullName evidence="1">Uncharacterized protein</fullName>
    </submittedName>
</protein>
<reference evidence="1" key="1">
    <citation type="submission" date="2023-07" db="EMBL/GenBank/DDBJ databases">
        <authorList>
            <consortium name="CYATHOMIX"/>
        </authorList>
    </citation>
    <scope>NUCLEOTIDE SEQUENCE</scope>
    <source>
        <strain evidence="1">N/A</strain>
    </source>
</reference>
<dbReference type="AlphaFoldDB" id="A0AA36DTB8"/>
<name>A0AA36DTB8_CYLNA</name>
<comment type="caution">
    <text evidence="1">The sequence shown here is derived from an EMBL/GenBank/DDBJ whole genome shotgun (WGS) entry which is preliminary data.</text>
</comment>
<accession>A0AA36DTB8</accession>
<evidence type="ECO:0000313" key="1">
    <source>
        <dbReference type="EMBL" id="CAJ0593384.1"/>
    </source>
</evidence>
<organism evidence="1 2">
    <name type="scientific">Cylicocyclus nassatus</name>
    <name type="common">Nematode worm</name>
    <dbReference type="NCBI Taxonomy" id="53992"/>
    <lineage>
        <taxon>Eukaryota</taxon>
        <taxon>Metazoa</taxon>
        <taxon>Ecdysozoa</taxon>
        <taxon>Nematoda</taxon>
        <taxon>Chromadorea</taxon>
        <taxon>Rhabditida</taxon>
        <taxon>Rhabditina</taxon>
        <taxon>Rhabditomorpha</taxon>
        <taxon>Strongyloidea</taxon>
        <taxon>Strongylidae</taxon>
        <taxon>Cylicocyclus</taxon>
    </lineage>
</organism>
<dbReference type="EMBL" id="CATQJL010000112">
    <property type="protein sequence ID" value="CAJ0593384.1"/>
    <property type="molecule type" value="Genomic_DNA"/>
</dbReference>
<dbReference type="Proteomes" id="UP001176961">
    <property type="component" value="Unassembled WGS sequence"/>
</dbReference>
<gene>
    <name evidence="1" type="ORF">CYNAS_LOCUS5367</name>
</gene>